<dbReference type="GO" id="GO:0005737">
    <property type="term" value="C:cytoplasm"/>
    <property type="evidence" value="ECO:0007669"/>
    <property type="project" value="UniProtKB-ARBA"/>
</dbReference>
<feature type="region of interest" description="Disordered" evidence="1">
    <location>
        <begin position="287"/>
        <end position="308"/>
    </location>
</feature>
<protein>
    <recommendedName>
        <fullName evidence="2">START domain-containing protein</fullName>
    </recommendedName>
</protein>
<evidence type="ECO:0000259" key="2">
    <source>
        <dbReference type="PROSITE" id="PS50848"/>
    </source>
</evidence>
<accession>A0A7S2K3F4</accession>
<dbReference type="PANTHER" id="PTHR19308">
    <property type="entry name" value="PHOSPHATIDYLCHOLINE TRANSFER PROTEIN"/>
    <property type="match status" value="1"/>
</dbReference>
<feature type="compositionally biased region" description="Basic and acidic residues" evidence="1">
    <location>
        <begin position="325"/>
        <end position="352"/>
    </location>
</feature>
<dbReference type="InterPro" id="IPR051213">
    <property type="entry name" value="START_lipid_transfer"/>
</dbReference>
<evidence type="ECO:0000313" key="3">
    <source>
        <dbReference type="EMBL" id="CAD9563821.1"/>
    </source>
</evidence>
<dbReference type="AlphaFoldDB" id="A0A7S2K3F4"/>
<sequence length="363" mass="41057">MDDLRRSLDELREELRQMREFQRQVLGADVDGGGGGLLRDNPAVKAKRRREQFDKVAKTVEVWAERLLFEEGEEEGWVYMPCNKIFKKKFNPSDTIQCFMKWLPDPRGEDADPNDGGTPYPCIKVYATIDASYDEVCHFLADEENLPVYNDLVIQNRDLEEIDSHSKICWGRSPQILFIKPREFVTFCHHRWKRDGTQIVVNQAVDHDSLPPVTKEENGKVCRAYALRGANFIWRDPNDPSKTKFALLAHANPGGGLPEWAMKSAINALAPIEPYKLFHKIEKGAQMQQVPPPTTFTSSGSGKSSRPGGLSQLGYACFWPQGGGLEDHQPKEEDKMENHNEDVVGEHSDHGGGIHMAPVPYNE</sequence>
<dbReference type="InterPro" id="IPR023393">
    <property type="entry name" value="START-like_dom_sf"/>
</dbReference>
<dbReference type="PROSITE" id="PS50848">
    <property type="entry name" value="START"/>
    <property type="match status" value="1"/>
</dbReference>
<feature type="region of interest" description="Disordered" evidence="1">
    <location>
        <begin position="321"/>
        <end position="363"/>
    </location>
</feature>
<dbReference type="Pfam" id="PF01852">
    <property type="entry name" value="START"/>
    <property type="match status" value="1"/>
</dbReference>
<dbReference type="EMBL" id="HBGY01006814">
    <property type="protein sequence ID" value="CAD9563821.1"/>
    <property type="molecule type" value="Transcribed_RNA"/>
</dbReference>
<dbReference type="GO" id="GO:0008289">
    <property type="term" value="F:lipid binding"/>
    <property type="evidence" value="ECO:0007669"/>
    <property type="project" value="InterPro"/>
</dbReference>
<dbReference type="SUPFAM" id="SSF55961">
    <property type="entry name" value="Bet v1-like"/>
    <property type="match status" value="1"/>
</dbReference>
<dbReference type="PANTHER" id="PTHR19308:SF56">
    <property type="entry name" value="START DOMAIN-CONTAINING PROTEIN"/>
    <property type="match status" value="1"/>
</dbReference>
<reference evidence="3" key="1">
    <citation type="submission" date="2021-01" db="EMBL/GenBank/DDBJ databases">
        <authorList>
            <person name="Corre E."/>
            <person name="Pelletier E."/>
            <person name="Niang G."/>
            <person name="Scheremetjew M."/>
            <person name="Finn R."/>
            <person name="Kale V."/>
            <person name="Holt S."/>
            <person name="Cochrane G."/>
            <person name="Meng A."/>
            <person name="Brown T."/>
            <person name="Cohen L."/>
        </authorList>
    </citation>
    <scope>NUCLEOTIDE SEQUENCE</scope>
    <source>
        <strain evidence="3">B650</strain>
    </source>
</reference>
<name>A0A7S2K3F4_9STRA</name>
<organism evidence="3">
    <name type="scientific">Leptocylindrus danicus</name>
    <dbReference type="NCBI Taxonomy" id="163516"/>
    <lineage>
        <taxon>Eukaryota</taxon>
        <taxon>Sar</taxon>
        <taxon>Stramenopiles</taxon>
        <taxon>Ochrophyta</taxon>
        <taxon>Bacillariophyta</taxon>
        <taxon>Coscinodiscophyceae</taxon>
        <taxon>Chaetocerotophycidae</taxon>
        <taxon>Leptocylindrales</taxon>
        <taxon>Leptocylindraceae</taxon>
        <taxon>Leptocylindrus</taxon>
    </lineage>
</organism>
<proteinExistence type="predicted"/>
<feature type="domain" description="START" evidence="2">
    <location>
        <begin position="73"/>
        <end position="290"/>
    </location>
</feature>
<dbReference type="InterPro" id="IPR002913">
    <property type="entry name" value="START_lipid-bd_dom"/>
</dbReference>
<gene>
    <name evidence="3" type="ORF">LDAN0321_LOCUS4184</name>
</gene>
<feature type="compositionally biased region" description="Low complexity" evidence="1">
    <location>
        <begin position="295"/>
        <end position="308"/>
    </location>
</feature>
<evidence type="ECO:0000256" key="1">
    <source>
        <dbReference type="SAM" id="MobiDB-lite"/>
    </source>
</evidence>
<dbReference type="CDD" id="cd00177">
    <property type="entry name" value="START"/>
    <property type="match status" value="1"/>
</dbReference>
<dbReference type="Gene3D" id="3.30.530.20">
    <property type="match status" value="1"/>
</dbReference>